<keyword evidence="1" id="KW-0812">Transmembrane</keyword>
<evidence type="ECO:0000256" key="1">
    <source>
        <dbReference type="SAM" id="Phobius"/>
    </source>
</evidence>
<dbReference type="EMBL" id="JAJJVQ010000018">
    <property type="protein sequence ID" value="MCO5784529.1"/>
    <property type="molecule type" value="Genomic_DNA"/>
</dbReference>
<keyword evidence="3" id="KW-1185">Reference proteome</keyword>
<keyword evidence="1" id="KW-0472">Membrane</keyword>
<gene>
    <name evidence="2" type="ORF">LOD26_25035</name>
</gene>
<dbReference type="Proteomes" id="UP001139290">
    <property type="component" value="Unassembled WGS sequence"/>
</dbReference>
<name>A0ABT1BH36_9ENTR</name>
<evidence type="ECO:0000313" key="2">
    <source>
        <dbReference type="EMBL" id="MCO5784529.1"/>
    </source>
</evidence>
<comment type="caution">
    <text evidence="2">The sequence shown here is derived from an EMBL/GenBank/DDBJ whole genome shotgun (WGS) entry which is preliminary data.</text>
</comment>
<dbReference type="RefSeq" id="WP_252839104.1">
    <property type="nucleotide sequence ID" value="NZ_JAJJVQ010000018.1"/>
</dbReference>
<protein>
    <submittedName>
        <fullName evidence="2">YdgA family protein</fullName>
    </submittedName>
</protein>
<proteinExistence type="predicted"/>
<evidence type="ECO:0000313" key="3">
    <source>
        <dbReference type="Proteomes" id="UP001139290"/>
    </source>
</evidence>
<feature type="transmembrane region" description="Helical" evidence="1">
    <location>
        <begin position="6"/>
        <end position="26"/>
    </location>
</feature>
<dbReference type="Pfam" id="PF06097">
    <property type="entry name" value="DUF945"/>
    <property type="match status" value="1"/>
</dbReference>
<reference evidence="2" key="1">
    <citation type="submission" date="2021-11" db="EMBL/GenBank/DDBJ databases">
        <title>Citrobacter meridianamericanus sp. nov. isolated from soil.</title>
        <authorList>
            <person name="Furlan J.P.R."/>
            <person name="Stehling E.G."/>
        </authorList>
    </citation>
    <scope>NUCLEOTIDE SEQUENCE</scope>
    <source>
        <strain evidence="2">BR102</strain>
    </source>
</reference>
<sequence length="507" mass="55399">MKKSVIAMGIFVTSGVVWVGATWFTGKQIEKRLAEMTAQVNNELKHTVPEAGLEISYQNYQRGVFTSKMQLIIKPIAGVQNAWLKAGQSVGLDEVIDHGPFPMAQLKHVNLSPVMASVRSTLVNNDFTRRVFDLAKDKTPVVIDTRISYAGDTRSDFTLKPLDYGKGDEKMTFSGGNFRLNTDRGGKALSLIGDVQSGLVNTVNKYGQRVQLSFNNLKTDSNSRLTSFDERIGDQKISIEKLDIAVEGKEVAVLEGMILAVISDISRNGKSINSQLDCSLKNLKVQSQNLGSGKLTLKISNIDGQAWHQFNQNYRQQRQAALAEQGLTEKSQELYQQKIMDAFSGNLPLLLKGEPVITIAPLSWKNSKGEATFNLSISLKDPATTTAQAQTLAQEVDRSVKSLESTLSIPVDMATEMMTRISTLSGYNEADAAKLASQQVKSMAAMGQMFRVTTLEDNVIGSSLQYSSGLMTLNGQKMPLEEFVGMFGLPSSGLPEPAMPSEPAIPQ</sequence>
<dbReference type="InterPro" id="IPR010352">
    <property type="entry name" value="DUF945"/>
</dbReference>
<keyword evidence="1" id="KW-1133">Transmembrane helix</keyword>
<organism evidence="2 3">
    <name type="scientific">Citrobacter meridianamericanus</name>
    <dbReference type="NCBI Taxonomy" id="2894201"/>
    <lineage>
        <taxon>Bacteria</taxon>
        <taxon>Pseudomonadati</taxon>
        <taxon>Pseudomonadota</taxon>
        <taxon>Gammaproteobacteria</taxon>
        <taxon>Enterobacterales</taxon>
        <taxon>Enterobacteriaceae</taxon>
        <taxon>Citrobacter</taxon>
    </lineage>
</organism>
<accession>A0ABT1BH36</accession>